<organism evidence="12 13">
    <name type="scientific">Kryptolebias marmoratus</name>
    <name type="common">Mangrove killifish</name>
    <name type="synonym">Rivulus marmoratus</name>
    <dbReference type="NCBI Taxonomy" id="37003"/>
    <lineage>
        <taxon>Eukaryota</taxon>
        <taxon>Metazoa</taxon>
        <taxon>Chordata</taxon>
        <taxon>Craniata</taxon>
        <taxon>Vertebrata</taxon>
        <taxon>Euteleostomi</taxon>
        <taxon>Actinopterygii</taxon>
        <taxon>Neopterygii</taxon>
        <taxon>Teleostei</taxon>
        <taxon>Neoteleostei</taxon>
        <taxon>Acanthomorphata</taxon>
        <taxon>Ovalentaria</taxon>
        <taxon>Atherinomorphae</taxon>
        <taxon>Cyprinodontiformes</taxon>
        <taxon>Rivulidae</taxon>
        <taxon>Kryptolebias</taxon>
    </lineage>
</organism>
<evidence type="ECO:0000256" key="9">
    <source>
        <dbReference type="ARBA" id="ARBA00023128"/>
    </source>
</evidence>
<dbReference type="OMA" id="WFIGYHI"/>
<dbReference type="GO" id="GO:0006120">
    <property type="term" value="P:mitochondrial electron transport, NADH to ubiquinone"/>
    <property type="evidence" value="ECO:0007669"/>
    <property type="project" value="InterPro"/>
</dbReference>
<evidence type="ECO:0000256" key="11">
    <source>
        <dbReference type="PIRNR" id="PIRNR017834"/>
    </source>
</evidence>
<evidence type="ECO:0000313" key="13">
    <source>
        <dbReference type="Proteomes" id="UP000264800"/>
    </source>
</evidence>
<dbReference type="OrthoDB" id="6329847at2759"/>
<keyword evidence="3 11" id="KW-0813">Transport</keyword>
<evidence type="ECO:0000256" key="7">
    <source>
        <dbReference type="ARBA" id="ARBA00022982"/>
    </source>
</evidence>
<comment type="similarity">
    <text evidence="2 11">Belongs to the complex I NDUFC2 subunit family.</text>
</comment>
<protein>
    <recommendedName>
        <fullName evidence="11">NADH dehydrogenase [ubiquinone] 1 subunit C2</fullName>
    </recommendedName>
</protein>
<dbReference type="PANTHER" id="PTHR13099:SF0">
    <property type="entry name" value="NADH DEHYDROGENASE [UBIQUINONE] 1 SUBUNIT C2-RELATED"/>
    <property type="match status" value="1"/>
</dbReference>
<dbReference type="Proteomes" id="UP000264800">
    <property type="component" value="Unplaced"/>
</dbReference>
<dbReference type="GO" id="GO:0005743">
    <property type="term" value="C:mitochondrial inner membrane"/>
    <property type="evidence" value="ECO:0007669"/>
    <property type="project" value="UniProtKB-SubCell"/>
</dbReference>
<evidence type="ECO:0000313" key="12">
    <source>
        <dbReference type="Ensembl" id="ENSKMAP00000005862.1"/>
    </source>
</evidence>
<keyword evidence="7 11" id="KW-0249">Electron transport</keyword>
<dbReference type="CTD" id="4718"/>
<dbReference type="PIRSF" id="PIRSF017834">
    <property type="entry name" value="NADH-UbQ_OxRdtase_b14.5b"/>
    <property type="match status" value="1"/>
</dbReference>
<evidence type="ECO:0000256" key="2">
    <source>
        <dbReference type="ARBA" id="ARBA00008674"/>
    </source>
</evidence>
<keyword evidence="6 11" id="KW-0999">Mitochondrion inner membrane</keyword>
<dbReference type="STRING" id="37003.ENSKMAP00000005862"/>
<evidence type="ECO:0000256" key="5">
    <source>
        <dbReference type="ARBA" id="ARBA00022692"/>
    </source>
</evidence>
<evidence type="ECO:0000256" key="8">
    <source>
        <dbReference type="ARBA" id="ARBA00022989"/>
    </source>
</evidence>
<comment type="function">
    <text evidence="11">Accessory subunit of the mitochondrial membrane respiratory chain NADH dehydrogenase (Complex I), that is believed not to be involved in catalysis. Complex I functions in the transfer of electrons from NADH to the respiratory chain. The immediate electron acceptor for the enzyme is believed to be ubiquinone.</text>
</comment>
<dbReference type="KEGG" id="kmr:108236010"/>
<evidence type="ECO:0000256" key="6">
    <source>
        <dbReference type="ARBA" id="ARBA00022792"/>
    </source>
</evidence>
<reference evidence="12" key="2">
    <citation type="submission" date="2025-09" db="UniProtKB">
        <authorList>
            <consortium name="Ensembl"/>
        </authorList>
    </citation>
    <scope>IDENTIFICATION</scope>
</reference>
<keyword evidence="10 11" id="KW-0472">Membrane</keyword>
<dbReference type="AlphaFoldDB" id="A0A3Q3EW66"/>
<reference evidence="12" key="1">
    <citation type="submission" date="2025-08" db="UniProtKB">
        <authorList>
            <consortium name="Ensembl"/>
        </authorList>
    </citation>
    <scope>IDENTIFICATION</scope>
</reference>
<dbReference type="PANTHER" id="PTHR13099">
    <property type="entry name" value="NADH-UBIQUINONE OXIDOREDUCTASE SUBUNIT B14.5B"/>
    <property type="match status" value="1"/>
</dbReference>
<evidence type="ECO:0000256" key="10">
    <source>
        <dbReference type="ARBA" id="ARBA00023136"/>
    </source>
</evidence>
<comment type="subcellular location">
    <subcellularLocation>
        <location evidence="1">Mitochondrion inner membrane</location>
        <topology evidence="1">Single-pass membrane protein</topology>
        <orientation evidence="1">Matrix side</orientation>
    </subcellularLocation>
</comment>
<sequence length="110" mass="12679">MGLIPDEGKSLPPPGIMNRNSLWLAGAGWVSAVLDNSMKHRPPLRSGVHRQVLLSTIGWFLGYHMSKYADYKYAKMDRDTVEYRKLHPEKFPPKEKRTFAEIVEPFIPIR</sequence>
<dbReference type="Pfam" id="PF06374">
    <property type="entry name" value="NDUF_C2"/>
    <property type="match status" value="1"/>
</dbReference>
<keyword evidence="13" id="KW-1185">Reference proteome</keyword>
<dbReference type="RefSeq" id="XP_017271904.1">
    <property type="nucleotide sequence ID" value="XM_017416415.3"/>
</dbReference>
<evidence type="ECO:0000256" key="1">
    <source>
        <dbReference type="ARBA" id="ARBA00004298"/>
    </source>
</evidence>
<proteinExistence type="inferred from homology"/>
<accession>A0A3Q3EW66</accession>
<evidence type="ECO:0000256" key="4">
    <source>
        <dbReference type="ARBA" id="ARBA00022660"/>
    </source>
</evidence>
<keyword evidence="8" id="KW-1133">Transmembrane helix</keyword>
<dbReference type="GeneTree" id="ENSGT00390000010352"/>
<evidence type="ECO:0000256" key="3">
    <source>
        <dbReference type="ARBA" id="ARBA00022448"/>
    </source>
</evidence>
<dbReference type="GeneID" id="108236010"/>
<keyword evidence="9 11" id="KW-0496">Mitochondrion</keyword>
<keyword evidence="5" id="KW-0812">Transmembrane</keyword>
<dbReference type="Ensembl" id="ENSKMAT00000005964.1">
    <property type="protein sequence ID" value="ENSKMAP00000005862.1"/>
    <property type="gene ID" value="ENSKMAG00000004455.1"/>
</dbReference>
<dbReference type="InterPro" id="IPR009423">
    <property type="entry name" value="NDUC2"/>
</dbReference>
<name>A0A3Q3EW66_KRYMA</name>
<keyword evidence="4 11" id="KW-0679">Respiratory chain</keyword>